<keyword evidence="1" id="KW-0472">Membrane</keyword>
<protein>
    <recommendedName>
        <fullName evidence="4">Lipoprotein</fullName>
    </recommendedName>
</protein>
<proteinExistence type="predicted"/>
<evidence type="ECO:0000313" key="3">
    <source>
        <dbReference type="Proteomes" id="UP000217944"/>
    </source>
</evidence>
<dbReference type="Proteomes" id="UP000217944">
    <property type="component" value="Unassembled WGS sequence"/>
</dbReference>
<evidence type="ECO:0000256" key="1">
    <source>
        <dbReference type="SAM" id="Phobius"/>
    </source>
</evidence>
<organism evidence="2 3">
    <name type="scientific">Lebetimonas natsushimae</name>
    <dbReference type="NCBI Taxonomy" id="1936991"/>
    <lineage>
        <taxon>Bacteria</taxon>
        <taxon>Pseudomonadati</taxon>
        <taxon>Campylobacterota</taxon>
        <taxon>Epsilonproteobacteria</taxon>
        <taxon>Nautiliales</taxon>
        <taxon>Nautiliaceae</taxon>
        <taxon>Lebetimonas</taxon>
    </lineage>
</organism>
<feature type="transmembrane region" description="Helical" evidence="1">
    <location>
        <begin position="37"/>
        <end position="58"/>
    </location>
</feature>
<name>A0A292YHD6_9BACT</name>
<reference evidence="2 3" key="1">
    <citation type="journal article" date="2017" name="Syst. Appl. Microbiol.">
        <title>Lebetimonas natsushimae sp. nov., a novel strictly anaerobic, moderately thermophilic chemoautotroph isolated from a deep-sea hydrothermal vent polychaete nest in the Mid-Okinawa Trough.</title>
        <authorList>
            <person name="Nagata R."/>
            <person name="Takaki Y."/>
            <person name="Tame A."/>
            <person name="Nunoura T."/>
            <person name="Muto H."/>
            <person name="Mino S."/>
            <person name="Sawayama S."/>
            <person name="Takai K."/>
            <person name="Nakagawa S."/>
        </authorList>
    </citation>
    <scope>NUCLEOTIDE SEQUENCE [LARGE SCALE GENOMIC DNA]</scope>
    <source>
        <strain evidence="2 3">HS1857</strain>
    </source>
</reference>
<evidence type="ECO:0000313" key="2">
    <source>
        <dbReference type="EMBL" id="GAX88309.1"/>
    </source>
</evidence>
<evidence type="ECO:0008006" key="4">
    <source>
        <dbReference type="Google" id="ProtNLM"/>
    </source>
</evidence>
<dbReference type="EMBL" id="BDME01000007">
    <property type="protein sequence ID" value="GAX88309.1"/>
    <property type="molecule type" value="Genomic_DNA"/>
</dbReference>
<comment type="caution">
    <text evidence="2">The sequence shown here is derived from an EMBL/GenBank/DDBJ whole genome shotgun (WGS) entry which is preliminary data.</text>
</comment>
<keyword evidence="3" id="KW-1185">Reference proteome</keyword>
<dbReference type="RefSeq" id="WP_096260136.1">
    <property type="nucleotide sequence ID" value="NZ_BDME01000007.1"/>
</dbReference>
<keyword evidence="1" id="KW-1133">Transmembrane helix</keyword>
<dbReference type="PROSITE" id="PS51257">
    <property type="entry name" value="PROKAR_LIPOPROTEIN"/>
    <property type="match status" value="1"/>
</dbReference>
<gene>
    <name evidence="2" type="ORF">LNAT_P1605</name>
</gene>
<sequence length="59" mass="6811">MKNLTFIHKLLLGIFALFLLFSACVILIATFTTSPLLSFTVFVVLIYIVYYLGLRYFLD</sequence>
<keyword evidence="1" id="KW-0812">Transmembrane</keyword>
<feature type="transmembrane region" description="Helical" evidence="1">
    <location>
        <begin position="12"/>
        <end position="31"/>
    </location>
</feature>
<dbReference type="AlphaFoldDB" id="A0A292YHD6"/>
<accession>A0A292YHD6</accession>